<comment type="caution">
    <text evidence="1">The sequence shown here is derived from an EMBL/GenBank/DDBJ whole genome shotgun (WGS) entry which is preliminary data.</text>
</comment>
<organism evidence="1 2">
    <name type="scientific">Gymnopilus dilepis</name>
    <dbReference type="NCBI Taxonomy" id="231916"/>
    <lineage>
        <taxon>Eukaryota</taxon>
        <taxon>Fungi</taxon>
        <taxon>Dikarya</taxon>
        <taxon>Basidiomycota</taxon>
        <taxon>Agaricomycotina</taxon>
        <taxon>Agaricomycetes</taxon>
        <taxon>Agaricomycetidae</taxon>
        <taxon>Agaricales</taxon>
        <taxon>Agaricineae</taxon>
        <taxon>Hymenogastraceae</taxon>
        <taxon>Gymnopilus</taxon>
    </lineage>
</organism>
<dbReference type="Proteomes" id="UP000284706">
    <property type="component" value="Unassembled WGS sequence"/>
</dbReference>
<keyword evidence="2" id="KW-1185">Reference proteome</keyword>
<evidence type="ECO:0000313" key="1">
    <source>
        <dbReference type="EMBL" id="PPR03259.1"/>
    </source>
</evidence>
<name>A0A409YJN3_9AGAR</name>
<sequence>MTRMHIPCLDRLPLPSTLKNASQAQPLSIPSPLLGYSCSQSSNARYLPRMPRPADAPFKFERSGAPLLQEWEFGALRSPFHQAFNGLQLLSLLETMVPHLSFAFAHGHPIPLPLPLRDNPDVPPPPEPAVTSVKSQQCGSPHLHFLAFSWTPTALYPALIFNCQQPRADFQLSTALLSLVTPPDKLSLLQKCSNWSKEQNYKSDCENIKF</sequence>
<evidence type="ECO:0000313" key="2">
    <source>
        <dbReference type="Proteomes" id="UP000284706"/>
    </source>
</evidence>
<reference evidence="1 2" key="1">
    <citation type="journal article" date="2018" name="Evol. Lett.">
        <title>Horizontal gene cluster transfer increased hallucinogenic mushroom diversity.</title>
        <authorList>
            <person name="Reynolds H.T."/>
            <person name="Vijayakumar V."/>
            <person name="Gluck-Thaler E."/>
            <person name="Korotkin H.B."/>
            <person name="Matheny P.B."/>
            <person name="Slot J.C."/>
        </authorList>
    </citation>
    <scope>NUCLEOTIDE SEQUENCE [LARGE SCALE GENOMIC DNA]</scope>
    <source>
        <strain evidence="1 2">SRW20</strain>
    </source>
</reference>
<dbReference type="EMBL" id="NHYE01000760">
    <property type="protein sequence ID" value="PPR03259.1"/>
    <property type="molecule type" value="Genomic_DNA"/>
</dbReference>
<dbReference type="InParanoid" id="A0A409YJN3"/>
<protein>
    <submittedName>
        <fullName evidence="1">Uncharacterized protein</fullName>
    </submittedName>
</protein>
<dbReference type="AlphaFoldDB" id="A0A409YJN3"/>
<gene>
    <name evidence="1" type="ORF">CVT26_008087</name>
</gene>
<proteinExistence type="predicted"/>
<accession>A0A409YJN3</accession>